<keyword evidence="2" id="KW-0378">Hydrolase</keyword>
<evidence type="ECO:0000313" key="3">
    <source>
        <dbReference type="Proteomes" id="UP000600449"/>
    </source>
</evidence>
<dbReference type="SUPFAM" id="SSF56219">
    <property type="entry name" value="DNase I-like"/>
    <property type="match status" value="1"/>
</dbReference>
<dbReference type="PANTHER" id="PTHR42834:SF1">
    <property type="entry name" value="ENDONUCLEASE_EXONUCLEASE_PHOSPHATASE FAMILY PROTEIN (AFU_ORTHOLOGUE AFUA_3G09210)"/>
    <property type="match status" value="1"/>
</dbReference>
<proteinExistence type="predicted"/>
<comment type="caution">
    <text evidence="2">The sequence shown here is derived from an EMBL/GenBank/DDBJ whole genome shotgun (WGS) entry which is preliminary data.</text>
</comment>
<sequence length="370" mass="40563">MRLRIATFNVENLVSRNAYGPKARPQTGPALSLFDFADPEMRDHIQAAIAVALEDDERLATALAIAETRADILCLQEVDGLGVLAPFLSNYVHALGDIRYGHMRLEPGNDPRGIDVAFCARKDLVDDEARIRSRSWREATFADLGVHDDDLAAMGIAAESRVFNRDCLEVDLDLGETSLTIFICHFKSTGYGPRSGSPVLRRAEARAVRAIVERRFGAGWREASWIVAGDLNAATSAILPGGAIVDVSDSGLEPLLDDFAVDPARSLPPGERWTYFHRETAEGRVLAERHVQLDRVLLSPALAAANPGARVEILRRGLPYRVPLDPAHPDRSIGHLATRADRYPRIGWDRPRASDHCPVVVEIDLPPAPA</sequence>
<keyword evidence="2" id="KW-0540">Nuclease</keyword>
<dbReference type="EMBL" id="BMMF01000001">
    <property type="protein sequence ID" value="GGK19138.1"/>
    <property type="molecule type" value="Genomic_DNA"/>
</dbReference>
<dbReference type="GO" id="GO:0004519">
    <property type="term" value="F:endonuclease activity"/>
    <property type="evidence" value="ECO:0007669"/>
    <property type="project" value="UniProtKB-KW"/>
</dbReference>
<dbReference type="InterPro" id="IPR036691">
    <property type="entry name" value="Endo/exonu/phosph_ase_sf"/>
</dbReference>
<keyword evidence="3" id="KW-1185">Reference proteome</keyword>
<dbReference type="Pfam" id="PF03372">
    <property type="entry name" value="Exo_endo_phos"/>
    <property type="match status" value="1"/>
</dbReference>
<gene>
    <name evidence="2" type="ORF">GCM10011322_02250</name>
</gene>
<organism evidence="2 3">
    <name type="scientific">Salinarimonas ramus</name>
    <dbReference type="NCBI Taxonomy" id="690164"/>
    <lineage>
        <taxon>Bacteria</taxon>
        <taxon>Pseudomonadati</taxon>
        <taxon>Pseudomonadota</taxon>
        <taxon>Alphaproteobacteria</taxon>
        <taxon>Hyphomicrobiales</taxon>
        <taxon>Salinarimonadaceae</taxon>
        <taxon>Salinarimonas</taxon>
    </lineage>
</organism>
<dbReference type="RefSeq" id="WP_188908599.1">
    <property type="nucleotide sequence ID" value="NZ_BMMF01000001.1"/>
</dbReference>
<protein>
    <submittedName>
        <fullName evidence="2">Endonuclease</fullName>
    </submittedName>
</protein>
<dbReference type="InterPro" id="IPR005135">
    <property type="entry name" value="Endo/exonuclease/phosphatase"/>
</dbReference>
<keyword evidence="2" id="KW-0255">Endonuclease</keyword>
<accession>A0A917V226</accession>
<dbReference type="AlphaFoldDB" id="A0A917V226"/>
<dbReference type="Gene3D" id="3.60.10.10">
    <property type="entry name" value="Endonuclease/exonuclease/phosphatase"/>
    <property type="match status" value="1"/>
</dbReference>
<feature type="domain" description="Endonuclease/exonuclease/phosphatase" evidence="1">
    <location>
        <begin position="61"/>
        <end position="356"/>
    </location>
</feature>
<reference evidence="2 3" key="1">
    <citation type="journal article" date="2014" name="Int. J. Syst. Evol. Microbiol.">
        <title>Complete genome sequence of Corynebacterium casei LMG S-19264T (=DSM 44701T), isolated from a smear-ripened cheese.</title>
        <authorList>
            <consortium name="US DOE Joint Genome Institute (JGI-PGF)"/>
            <person name="Walter F."/>
            <person name="Albersmeier A."/>
            <person name="Kalinowski J."/>
            <person name="Ruckert C."/>
        </authorList>
    </citation>
    <scope>NUCLEOTIDE SEQUENCE [LARGE SCALE GENOMIC DNA]</scope>
    <source>
        <strain evidence="2 3">CGMCC 1.9161</strain>
    </source>
</reference>
<dbReference type="Proteomes" id="UP000600449">
    <property type="component" value="Unassembled WGS sequence"/>
</dbReference>
<evidence type="ECO:0000259" key="1">
    <source>
        <dbReference type="Pfam" id="PF03372"/>
    </source>
</evidence>
<dbReference type="PANTHER" id="PTHR42834">
    <property type="entry name" value="ENDONUCLEASE/EXONUCLEASE/PHOSPHATASE FAMILY PROTEIN (AFU_ORTHOLOGUE AFUA_3G09210)"/>
    <property type="match status" value="1"/>
</dbReference>
<name>A0A917V226_9HYPH</name>
<evidence type="ECO:0000313" key="2">
    <source>
        <dbReference type="EMBL" id="GGK19138.1"/>
    </source>
</evidence>